<dbReference type="Pfam" id="PF02636">
    <property type="entry name" value="Methyltransf_28"/>
    <property type="match status" value="1"/>
</dbReference>
<dbReference type="SUPFAM" id="SSF53335">
    <property type="entry name" value="S-adenosyl-L-methionine-dependent methyltransferases"/>
    <property type="match status" value="1"/>
</dbReference>
<dbReference type="EMBL" id="JAUSTP010000035">
    <property type="protein sequence ID" value="MDQ0191237.1"/>
    <property type="molecule type" value="Genomic_DNA"/>
</dbReference>
<organism evidence="3 4">
    <name type="scientific">Alicyclobacillus cycloheptanicus</name>
    <dbReference type="NCBI Taxonomy" id="1457"/>
    <lineage>
        <taxon>Bacteria</taxon>
        <taxon>Bacillati</taxon>
        <taxon>Bacillota</taxon>
        <taxon>Bacilli</taxon>
        <taxon>Bacillales</taxon>
        <taxon>Alicyclobacillaceae</taxon>
        <taxon>Alicyclobacillus</taxon>
    </lineage>
</organism>
<keyword evidence="2" id="KW-0808">Transferase</keyword>
<keyword evidence="1 3" id="KW-0489">Methyltransferase</keyword>
<reference evidence="3 4" key="1">
    <citation type="submission" date="2023-07" db="EMBL/GenBank/DDBJ databases">
        <title>Genomic Encyclopedia of Type Strains, Phase IV (KMG-IV): sequencing the most valuable type-strain genomes for metagenomic binning, comparative biology and taxonomic classification.</title>
        <authorList>
            <person name="Goeker M."/>
        </authorList>
    </citation>
    <scope>NUCLEOTIDE SEQUENCE [LARGE SCALE GENOMIC DNA]</scope>
    <source>
        <strain evidence="3 4">DSM 4006</strain>
    </source>
</reference>
<dbReference type="PANTHER" id="PTHR12049:SF7">
    <property type="entry name" value="PROTEIN ARGININE METHYLTRANSFERASE NDUFAF7, MITOCHONDRIAL"/>
    <property type="match status" value="1"/>
</dbReference>
<dbReference type="Proteomes" id="UP001232973">
    <property type="component" value="Unassembled WGS sequence"/>
</dbReference>
<gene>
    <name evidence="3" type="ORF">J2S03_003106</name>
</gene>
<protein>
    <submittedName>
        <fullName evidence="3">SAM-dependent MidA family methyltransferase</fullName>
    </submittedName>
</protein>
<dbReference type="InterPro" id="IPR029063">
    <property type="entry name" value="SAM-dependent_MTases_sf"/>
</dbReference>
<dbReference type="GO" id="GO:0008168">
    <property type="term" value="F:methyltransferase activity"/>
    <property type="evidence" value="ECO:0007669"/>
    <property type="project" value="UniProtKB-KW"/>
</dbReference>
<comment type="caution">
    <text evidence="3">The sequence shown here is derived from an EMBL/GenBank/DDBJ whole genome shotgun (WGS) entry which is preliminary data.</text>
</comment>
<keyword evidence="4" id="KW-1185">Reference proteome</keyword>
<dbReference type="RefSeq" id="WP_274456265.1">
    <property type="nucleotide sequence ID" value="NZ_CP067097.1"/>
</dbReference>
<evidence type="ECO:0000256" key="1">
    <source>
        <dbReference type="ARBA" id="ARBA00022603"/>
    </source>
</evidence>
<evidence type="ECO:0000313" key="4">
    <source>
        <dbReference type="Proteomes" id="UP001232973"/>
    </source>
</evidence>
<accession>A0ABT9XLY5</accession>
<dbReference type="Gene3D" id="3.40.50.12710">
    <property type="match status" value="1"/>
</dbReference>
<dbReference type="InterPro" id="IPR003788">
    <property type="entry name" value="NDUFAF7"/>
</dbReference>
<dbReference type="PANTHER" id="PTHR12049">
    <property type="entry name" value="PROTEIN ARGININE METHYLTRANSFERASE NDUFAF7, MITOCHONDRIAL"/>
    <property type="match status" value="1"/>
</dbReference>
<evidence type="ECO:0000256" key="2">
    <source>
        <dbReference type="ARBA" id="ARBA00022679"/>
    </source>
</evidence>
<proteinExistence type="predicted"/>
<name>A0ABT9XLY5_9BACL</name>
<dbReference type="InterPro" id="IPR038375">
    <property type="entry name" value="NDUFAF7_sf"/>
</dbReference>
<evidence type="ECO:0000313" key="3">
    <source>
        <dbReference type="EMBL" id="MDQ0191237.1"/>
    </source>
</evidence>
<dbReference type="GO" id="GO:0032259">
    <property type="term" value="P:methylation"/>
    <property type="evidence" value="ECO:0007669"/>
    <property type="project" value="UniProtKB-KW"/>
</dbReference>
<sequence>MTSELERALRDAARQPGGLTFRRFMELALYGPGGYYTEAVHIGGAAGDFYTAAQSPLFAAVIAKYVCACYDEWERPEAVQIVEFGAGQGELAAQLLTAVLRALPPDVHLTYSIVERSERLRSEQQRVLCRHEGLEEGLAARHVRWGEPLRALPTVVIGNEVLDAFPIERVKRSQDGWLQAMVVNQEDGSFVVRWRQAPPEVARLAARWLPIPVGAIGEVCPDYADFFRAVGQLGPPLKALFFDYGITQEEWAAGLRPEGTVRAYARHMLVDALAAPGAQDITADVHWDHVCASARAAGLHVRGLTPQGSFLIQHGILEAFEQWQQAAQGEAARLRTVPMAGQLKQLIFPGGMGERFQVLECERAE</sequence>